<keyword evidence="1" id="KW-1185">Reference proteome</keyword>
<reference evidence="2" key="1">
    <citation type="submission" date="2016-11" db="UniProtKB">
        <authorList>
            <consortium name="WormBaseParasite"/>
        </authorList>
    </citation>
    <scope>IDENTIFICATION</scope>
</reference>
<protein>
    <submittedName>
        <fullName evidence="2">Ig-like domain-containing protein</fullName>
    </submittedName>
</protein>
<proteinExistence type="predicted"/>
<sequence length="81" mass="9314">MALHIYGFRQHFISSGFLLEAELPSKMANPYEALLCRPCSSLTGPWLGMFANCLKKDRSLGFFWEYFLFVQAKKMNLTVNS</sequence>
<evidence type="ECO:0000313" key="1">
    <source>
        <dbReference type="Proteomes" id="UP000095287"/>
    </source>
</evidence>
<dbReference type="WBParaSite" id="L893_g22181.t1">
    <property type="protein sequence ID" value="L893_g22181.t1"/>
    <property type="gene ID" value="L893_g22181"/>
</dbReference>
<organism evidence="1 2">
    <name type="scientific">Steinernema glaseri</name>
    <dbReference type="NCBI Taxonomy" id="37863"/>
    <lineage>
        <taxon>Eukaryota</taxon>
        <taxon>Metazoa</taxon>
        <taxon>Ecdysozoa</taxon>
        <taxon>Nematoda</taxon>
        <taxon>Chromadorea</taxon>
        <taxon>Rhabditida</taxon>
        <taxon>Tylenchina</taxon>
        <taxon>Panagrolaimomorpha</taxon>
        <taxon>Strongyloidoidea</taxon>
        <taxon>Steinernematidae</taxon>
        <taxon>Steinernema</taxon>
    </lineage>
</organism>
<dbReference type="AlphaFoldDB" id="A0A1I7Z2G9"/>
<accession>A0A1I7Z2G9</accession>
<dbReference type="Proteomes" id="UP000095287">
    <property type="component" value="Unplaced"/>
</dbReference>
<name>A0A1I7Z2G9_9BILA</name>
<evidence type="ECO:0000313" key="2">
    <source>
        <dbReference type="WBParaSite" id="L893_g22181.t1"/>
    </source>
</evidence>